<name>A0A8E2ESS9_9PEZI</name>
<dbReference type="GO" id="GO:0043332">
    <property type="term" value="C:mating projection tip"/>
    <property type="evidence" value="ECO:0007669"/>
    <property type="project" value="TreeGrafter"/>
</dbReference>
<dbReference type="GO" id="GO:0016020">
    <property type="term" value="C:membrane"/>
    <property type="evidence" value="ECO:0007669"/>
    <property type="project" value="InterPro"/>
</dbReference>
<organism evidence="3 4">
    <name type="scientific">Glonium stellatum</name>
    <dbReference type="NCBI Taxonomy" id="574774"/>
    <lineage>
        <taxon>Eukaryota</taxon>
        <taxon>Fungi</taxon>
        <taxon>Dikarya</taxon>
        <taxon>Ascomycota</taxon>
        <taxon>Pezizomycotina</taxon>
        <taxon>Dothideomycetes</taxon>
        <taxon>Pleosporomycetidae</taxon>
        <taxon>Gloniales</taxon>
        <taxon>Gloniaceae</taxon>
        <taxon>Glonium</taxon>
    </lineage>
</organism>
<keyword evidence="1" id="KW-0812">Transmembrane</keyword>
<sequence length="256" mass="27391">MIITAASIVFHSVLLVGSWSESTAAMARVYLLSISYQHQTNQIHNSYVNQTLSTAMHDAADSAYLEVRGGYFGLCARSNNKGSWTCKRNAAGFMGNRASIEDPLNLLGIMDHFRGEVEFPGLILGSIVLSTITLALISTFPGYHEEEEAETGDFIEVKPFPSRPISQAAAASMAFSTLFALVAALWQHTAAASAASVLQYATLGNIKPSVGPTAVVLVWMPVAMAATVCVSILVMIFGITLLDRLVDDDQSSVNIA</sequence>
<keyword evidence="4" id="KW-1185">Reference proteome</keyword>
<feature type="transmembrane region" description="Helical" evidence="1">
    <location>
        <begin position="119"/>
        <end position="137"/>
    </location>
</feature>
<feature type="transmembrane region" description="Helical" evidence="1">
    <location>
        <begin position="218"/>
        <end position="242"/>
    </location>
</feature>
<feature type="signal peptide" evidence="2">
    <location>
        <begin position="1"/>
        <end position="20"/>
    </location>
</feature>
<feature type="transmembrane region" description="Helical" evidence="1">
    <location>
        <begin position="168"/>
        <end position="186"/>
    </location>
</feature>
<dbReference type="InterPro" id="IPR033481">
    <property type="entry name" value="Dni1/Fig1"/>
</dbReference>
<keyword evidence="1" id="KW-1133">Transmembrane helix</keyword>
<dbReference type="EMBL" id="KV750628">
    <property type="protein sequence ID" value="OCL04028.1"/>
    <property type="molecule type" value="Genomic_DNA"/>
</dbReference>
<feature type="chain" id="PRO_5034015738" evidence="2">
    <location>
        <begin position="21"/>
        <end position="256"/>
    </location>
</feature>
<proteinExistence type="predicted"/>
<keyword evidence="1" id="KW-0472">Membrane</keyword>
<evidence type="ECO:0000256" key="1">
    <source>
        <dbReference type="SAM" id="Phobius"/>
    </source>
</evidence>
<dbReference type="PANTHER" id="PTHR28092">
    <property type="entry name" value="FACTOR-INDUCED GENE 1 PROTEIN"/>
    <property type="match status" value="1"/>
</dbReference>
<accession>A0A8E2ESS9</accession>
<reference evidence="3 4" key="1">
    <citation type="journal article" date="2016" name="Nat. Commun.">
        <title>Ectomycorrhizal ecology is imprinted in the genome of the dominant symbiotic fungus Cenococcum geophilum.</title>
        <authorList>
            <consortium name="DOE Joint Genome Institute"/>
            <person name="Peter M."/>
            <person name="Kohler A."/>
            <person name="Ohm R.A."/>
            <person name="Kuo A."/>
            <person name="Krutzmann J."/>
            <person name="Morin E."/>
            <person name="Arend M."/>
            <person name="Barry K.W."/>
            <person name="Binder M."/>
            <person name="Choi C."/>
            <person name="Clum A."/>
            <person name="Copeland A."/>
            <person name="Grisel N."/>
            <person name="Haridas S."/>
            <person name="Kipfer T."/>
            <person name="LaButti K."/>
            <person name="Lindquist E."/>
            <person name="Lipzen A."/>
            <person name="Maire R."/>
            <person name="Meier B."/>
            <person name="Mihaltcheva S."/>
            <person name="Molinier V."/>
            <person name="Murat C."/>
            <person name="Poggeler S."/>
            <person name="Quandt C.A."/>
            <person name="Sperisen C."/>
            <person name="Tritt A."/>
            <person name="Tisserant E."/>
            <person name="Crous P.W."/>
            <person name="Henrissat B."/>
            <person name="Nehls U."/>
            <person name="Egli S."/>
            <person name="Spatafora J.W."/>
            <person name="Grigoriev I.V."/>
            <person name="Martin F.M."/>
        </authorList>
    </citation>
    <scope>NUCLEOTIDE SEQUENCE [LARGE SCALE GENOMIC DNA]</scope>
    <source>
        <strain evidence="3 4">CBS 207.34</strain>
    </source>
</reference>
<gene>
    <name evidence="3" type="ORF">AOQ84DRAFT_226534</name>
</gene>
<protein>
    <submittedName>
        <fullName evidence="3">Uncharacterized protein</fullName>
    </submittedName>
</protein>
<evidence type="ECO:0000256" key="2">
    <source>
        <dbReference type="SAM" id="SignalP"/>
    </source>
</evidence>
<evidence type="ECO:0000313" key="4">
    <source>
        <dbReference type="Proteomes" id="UP000250140"/>
    </source>
</evidence>
<dbReference type="AlphaFoldDB" id="A0A8E2ESS9"/>
<dbReference type="OrthoDB" id="3550957at2759"/>
<evidence type="ECO:0000313" key="3">
    <source>
        <dbReference type="EMBL" id="OCL04028.1"/>
    </source>
</evidence>
<keyword evidence="2" id="KW-0732">Signal</keyword>
<dbReference type="Pfam" id="PF12351">
    <property type="entry name" value="Fig1"/>
    <property type="match status" value="1"/>
</dbReference>
<dbReference type="GO" id="GO:0000747">
    <property type="term" value="P:conjugation with cellular fusion"/>
    <property type="evidence" value="ECO:0007669"/>
    <property type="project" value="TreeGrafter"/>
</dbReference>
<dbReference type="Proteomes" id="UP000250140">
    <property type="component" value="Unassembled WGS sequence"/>
</dbReference>
<dbReference type="PANTHER" id="PTHR28092:SF1">
    <property type="entry name" value="FACTOR-INDUCED GENE 1 PROTEIN"/>
    <property type="match status" value="1"/>
</dbReference>